<dbReference type="AlphaFoldDB" id="A0A6M4IH76"/>
<dbReference type="Pfam" id="PF00293">
    <property type="entry name" value="NUDIX"/>
    <property type="match status" value="1"/>
</dbReference>
<dbReference type="RefSeq" id="WP_171223881.1">
    <property type="nucleotide sequence ID" value="NZ_CP053085.1"/>
</dbReference>
<proteinExistence type="inferred from homology"/>
<dbReference type="InterPro" id="IPR020084">
    <property type="entry name" value="NUDIX_hydrolase_CS"/>
</dbReference>
<evidence type="ECO:0000256" key="1">
    <source>
        <dbReference type="ARBA" id="ARBA00001946"/>
    </source>
</evidence>
<dbReference type="PANTHER" id="PTHR43046:SF2">
    <property type="entry name" value="8-OXO-DGTP DIPHOSPHATASE-RELATED"/>
    <property type="match status" value="1"/>
</dbReference>
<dbReference type="PROSITE" id="PS51462">
    <property type="entry name" value="NUDIX"/>
    <property type="match status" value="1"/>
</dbReference>
<dbReference type="KEGG" id="ggr:HKW67_02400"/>
<dbReference type="Proteomes" id="UP000500938">
    <property type="component" value="Chromosome"/>
</dbReference>
<dbReference type="EMBL" id="CP053085">
    <property type="protein sequence ID" value="QJR34454.1"/>
    <property type="molecule type" value="Genomic_DNA"/>
</dbReference>
<evidence type="ECO:0000259" key="4">
    <source>
        <dbReference type="PROSITE" id="PS51462"/>
    </source>
</evidence>
<protein>
    <submittedName>
        <fullName evidence="5">NUDIX domain-containing protein</fullName>
    </submittedName>
</protein>
<reference evidence="5 6" key="1">
    <citation type="submission" date="2020-05" db="EMBL/GenBank/DDBJ databases">
        <title>Complete genome sequence of Gemmatimonas greenlandica TET16.</title>
        <authorList>
            <person name="Zeng Y."/>
        </authorList>
    </citation>
    <scope>NUCLEOTIDE SEQUENCE [LARGE SCALE GENOMIC DNA]</scope>
    <source>
        <strain evidence="5 6">TET16</strain>
    </source>
</reference>
<dbReference type="PROSITE" id="PS00893">
    <property type="entry name" value="NUDIX_BOX"/>
    <property type="match status" value="1"/>
</dbReference>
<sequence length="156" mass="17188">MAGVVDVVVLAPAPHGRRDRWRVLTLRRAAGVRCTGAWELVHGSIEPGELPAAAARREVLEETGMVVQRLYTLAVNPFYLTPRNTIQMAVVFAAVVEHASVVMLSNEHDTTAWRTPTAAIKHLAWPREHEAVRYAMHLLRDGDAGAVEDVLRVPDA</sequence>
<name>A0A6M4IH76_9BACT</name>
<comment type="similarity">
    <text evidence="3">Belongs to the Nudix hydrolase family.</text>
</comment>
<keyword evidence="6" id="KW-1185">Reference proteome</keyword>
<gene>
    <name evidence="5" type="ORF">HKW67_02400</name>
</gene>
<dbReference type="InterPro" id="IPR000086">
    <property type="entry name" value="NUDIX_hydrolase_dom"/>
</dbReference>
<evidence type="ECO:0000256" key="2">
    <source>
        <dbReference type="ARBA" id="ARBA00022801"/>
    </source>
</evidence>
<dbReference type="Gene3D" id="3.90.79.10">
    <property type="entry name" value="Nucleoside Triphosphate Pyrophosphohydrolase"/>
    <property type="match status" value="1"/>
</dbReference>
<comment type="cofactor">
    <cofactor evidence="1">
        <name>Mg(2+)</name>
        <dbReference type="ChEBI" id="CHEBI:18420"/>
    </cofactor>
</comment>
<dbReference type="PANTHER" id="PTHR43046">
    <property type="entry name" value="GDP-MANNOSE MANNOSYL HYDROLASE"/>
    <property type="match status" value="1"/>
</dbReference>
<dbReference type="PRINTS" id="PR00502">
    <property type="entry name" value="NUDIXFAMILY"/>
</dbReference>
<feature type="domain" description="Nudix hydrolase" evidence="4">
    <location>
        <begin position="1"/>
        <end position="137"/>
    </location>
</feature>
<accession>A0A6M4IH76</accession>
<evidence type="ECO:0000313" key="5">
    <source>
        <dbReference type="EMBL" id="QJR34454.1"/>
    </source>
</evidence>
<dbReference type="InterPro" id="IPR020476">
    <property type="entry name" value="Nudix_hydrolase"/>
</dbReference>
<dbReference type="SUPFAM" id="SSF55811">
    <property type="entry name" value="Nudix"/>
    <property type="match status" value="1"/>
</dbReference>
<keyword evidence="2 3" id="KW-0378">Hydrolase</keyword>
<organism evidence="5 6">
    <name type="scientific">Gemmatimonas groenlandica</name>
    <dbReference type="NCBI Taxonomy" id="2732249"/>
    <lineage>
        <taxon>Bacteria</taxon>
        <taxon>Pseudomonadati</taxon>
        <taxon>Gemmatimonadota</taxon>
        <taxon>Gemmatimonadia</taxon>
        <taxon>Gemmatimonadales</taxon>
        <taxon>Gemmatimonadaceae</taxon>
        <taxon>Gemmatimonas</taxon>
    </lineage>
</organism>
<dbReference type="InterPro" id="IPR015797">
    <property type="entry name" value="NUDIX_hydrolase-like_dom_sf"/>
</dbReference>
<dbReference type="GO" id="GO:0016787">
    <property type="term" value="F:hydrolase activity"/>
    <property type="evidence" value="ECO:0007669"/>
    <property type="project" value="UniProtKB-KW"/>
</dbReference>
<evidence type="ECO:0000313" key="6">
    <source>
        <dbReference type="Proteomes" id="UP000500938"/>
    </source>
</evidence>
<evidence type="ECO:0000256" key="3">
    <source>
        <dbReference type="RuleBase" id="RU003476"/>
    </source>
</evidence>